<dbReference type="AlphaFoldDB" id="A0A1V5MGT0"/>
<dbReference type="Gene3D" id="3.30.2010.10">
    <property type="entry name" value="Metalloproteases ('zincins'), catalytic domain"/>
    <property type="match status" value="1"/>
</dbReference>
<dbReference type="GO" id="GO:0046872">
    <property type="term" value="F:metal ion binding"/>
    <property type="evidence" value="ECO:0007669"/>
    <property type="project" value="UniProtKB-KW"/>
</dbReference>
<accession>A0A1V5MGT0</accession>
<comment type="cofactor">
    <cofactor evidence="6">
        <name>Zn(2+)</name>
        <dbReference type="ChEBI" id="CHEBI:29105"/>
    </cofactor>
    <text evidence="6">Binds 1 zinc ion per subunit.</text>
</comment>
<comment type="similarity">
    <text evidence="6">Belongs to the peptidase M48 family.</text>
</comment>
<evidence type="ECO:0000256" key="4">
    <source>
        <dbReference type="ARBA" id="ARBA00022833"/>
    </source>
</evidence>
<evidence type="ECO:0000256" key="3">
    <source>
        <dbReference type="ARBA" id="ARBA00022801"/>
    </source>
</evidence>
<dbReference type="GO" id="GO:0016020">
    <property type="term" value="C:membrane"/>
    <property type="evidence" value="ECO:0007669"/>
    <property type="project" value="TreeGrafter"/>
</dbReference>
<evidence type="ECO:0000259" key="7">
    <source>
        <dbReference type="Pfam" id="PF01435"/>
    </source>
</evidence>
<dbReference type="CDD" id="cd07333">
    <property type="entry name" value="M48C_bepA_like"/>
    <property type="match status" value="1"/>
</dbReference>
<name>A0A1V5MGT0_UNCT6</name>
<dbReference type="Pfam" id="PF01435">
    <property type="entry name" value="Peptidase_M48"/>
    <property type="match status" value="1"/>
</dbReference>
<dbReference type="InterPro" id="IPR001915">
    <property type="entry name" value="Peptidase_M48"/>
</dbReference>
<gene>
    <name evidence="8" type="primary">yfgC_1</name>
    <name evidence="8" type="ORF">BWY73_00805</name>
</gene>
<evidence type="ECO:0000256" key="6">
    <source>
        <dbReference type="RuleBase" id="RU003983"/>
    </source>
</evidence>
<evidence type="ECO:0000313" key="8">
    <source>
        <dbReference type="EMBL" id="OPZ92447.1"/>
    </source>
</evidence>
<dbReference type="PROSITE" id="PS51257">
    <property type="entry name" value="PROKAR_LIPOPROTEIN"/>
    <property type="match status" value="1"/>
</dbReference>
<keyword evidence="1 6" id="KW-0645">Protease</keyword>
<keyword evidence="2" id="KW-0479">Metal-binding</keyword>
<keyword evidence="3 6" id="KW-0378">Hydrolase</keyword>
<dbReference type="GO" id="GO:0004222">
    <property type="term" value="F:metalloendopeptidase activity"/>
    <property type="evidence" value="ECO:0007669"/>
    <property type="project" value="InterPro"/>
</dbReference>
<dbReference type="PANTHER" id="PTHR22726">
    <property type="entry name" value="METALLOENDOPEPTIDASE OMA1"/>
    <property type="match status" value="1"/>
</dbReference>
<dbReference type="GO" id="GO:0051603">
    <property type="term" value="P:proteolysis involved in protein catabolic process"/>
    <property type="evidence" value="ECO:0007669"/>
    <property type="project" value="TreeGrafter"/>
</dbReference>
<feature type="domain" description="Peptidase M48" evidence="7">
    <location>
        <begin position="73"/>
        <end position="249"/>
    </location>
</feature>
<dbReference type="EMBL" id="MWAK01000098">
    <property type="protein sequence ID" value="OPZ92447.1"/>
    <property type="molecule type" value="Genomic_DNA"/>
</dbReference>
<reference evidence="8" key="1">
    <citation type="submission" date="2017-02" db="EMBL/GenBank/DDBJ databases">
        <title>Delving into the versatile metabolic prowess of the omnipresent phylum Bacteroidetes.</title>
        <authorList>
            <person name="Nobu M.K."/>
            <person name="Mei R."/>
            <person name="Narihiro T."/>
            <person name="Kuroda K."/>
            <person name="Liu W.-T."/>
        </authorList>
    </citation>
    <scope>NUCLEOTIDE SEQUENCE</scope>
    <source>
        <strain evidence="8">ADurb.Bin417</strain>
    </source>
</reference>
<protein>
    <submittedName>
        <fullName evidence="8">TPR repeat-containing protein YfgC</fullName>
    </submittedName>
</protein>
<organism evidence="8">
    <name type="scientific">candidate division TA06 bacterium ADurb.Bin417</name>
    <dbReference type="NCBI Taxonomy" id="1852828"/>
    <lineage>
        <taxon>Bacteria</taxon>
        <taxon>Bacteria division TA06</taxon>
    </lineage>
</organism>
<evidence type="ECO:0000256" key="5">
    <source>
        <dbReference type="ARBA" id="ARBA00023049"/>
    </source>
</evidence>
<dbReference type="Proteomes" id="UP000485484">
    <property type="component" value="Unassembled WGS sequence"/>
</dbReference>
<proteinExistence type="inferred from homology"/>
<evidence type="ECO:0000256" key="1">
    <source>
        <dbReference type="ARBA" id="ARBA00022670"/>
    </source>
</evidence>
<dbReference type="InterPro" id="IPR051156">
    <property type="entry name" value="Mito/Outer_Membr_Metalloprot"/>
</dbReference>
<evidence type="ECO:0000256" key="2">
    <source>
        <dbReference type="ARBA" id="ARBA00022723"/>
    </source>
</evidence>
<keyword evidence="4 6" id="KW-0862">Zinc</keyword>
<keyword evidence="5 6" id="KW-0482">Metalloprotease</keyword>
<comment type="caution">
    <text evidence="8">The sequence shown here is derived from an EMBL/GenBank/DDBJ whole genome shotgun (WGS) entry which is preliminary data.</text>
</comment>
<dbReference type="PANTHER" id="PTHR22726:SF1">
    <property type="entry name" value="METALLOENDOPEPTIDASE OMA1, MITOCHONDRIAL"/>
    <property type="match status" value="1"/>
</dbReference>
<sequence>MSNRGKINWLGLLLVLLTMVPWLSGCATVYNPVTGKSESTLYSSQDELSMGKAVDAQIKKEYKASPDQALYSRIKTVGEKVAAHSGRSDIPFTFQVLEADQVNAFAGPGGYVYVTTGLLKLVTSDDELACVLGHEIGHVAARHAVKQLQSQVFYSLSASLIFSEERYAEIEKAVNLAFNLKQLSYSRKDELQADQLGMQYGLKSGYQPEGMLSFLKKLAEIEKKQPRLIIVPLSTHPVTSVRIENATAWIESKRRSA</sequence>